<keyword evidence="8 9" id="KW-0539">Nucleus</keyword>
<keyword evidence="4" id="KW-0175">Coiled coil</keyword>
<dbReference type="Proteomes" id="UP000734854">
    <property type="component" value="Unassembled WGS sequence"/>
</dbReference>
<dbReference type="CDD" id="cd00086">
    <property type="entry name" value="homeodomain"/>
    <property type="match status" value="1"/>
</dbReference>
<evidence type="ECO:0000256" key="2">
    <source>
        <dbReference type="ARBA" id="ARBA00006789"/>
    </source>
</evidence>
<dbReference type="InterPro" id="IPR009057">
    <property type="entry name" value="Homeodomain-like_sf"/>
</dbReference>
<dbReference type="EMBL" id="JACMSC010000003">
    <property type="protein sequence ID" value="KAG6528035.1"/>
    <property type="molecule type" value="Genomic_DNA"/>
</dbReference>
<evidence type="ECO:0000256" key="4">
    <source>
        <dbReference type="ARBA" id="ARBA00023054"/>
    </source>
</evidence>
<keyword evidence="7" id="KW-0804">Transcription</keyword>
<evidence type="ECO:0000256" key="7">
    <source>
        <dbReference type="ARBA" id="ARBA00023163"/>
    </source>
</evidence>
<keyword evidence="6 9" id="KW-0371">Homeobox</keyword>
<dbReference type="SMART" id="SM00389">
    <property type="entry name" value="HOX"/>
    <property type="match status" value="1"/>
</dbReference>
<accession>A0A8J5LP72</accession>
<protein>
    <recommendedName>
        <fullName evidence="12">Homeobox domain-containing protein</fullName>
    </recommendedName>
</protein>
<dbReference type="InterPro" id="IPR001356">
    <property type="entry name" value="HD"/>
</dbReference>
<dbReference type="PRINTS" id="PR00031">
    <property type="entry name" value="HTHREPRESSR"/>
</dbReference>
<comment type="caution">
    <text evidence="13">The sequence shown here is derived from an EMBL/GenBank/DDBJ whole genome shotgun (WGS) entry which is preliminary data.</text>
</comment>
<evidence type="ECO:0000256" key="6">
    <source>
        <dbReference type="ARBA" id="ARBA00023155"/>
    </source>
</evidence>
<evidence type="ECO:0000256" key="10">
    <source>
        <dbReference type="RuleBase" id="RU000682"/>
    </source>
</evidence>
<dbReference type="Gene3D" id="1.10.10.60">
    <property type="entry name" value="Homeodomain-like"/>
    <property type="match status" value="1"/>
</dbReference>
<dbReference type="AlphaFoldDB" id="A0A8J5LP72"/>
<feature type="region of interest" description="Disordered" evidence="11">
    <location>
        <begin position="1"/>
        <end position="27"/>
    </location>
</feature>
<dbReference type="FunFam" id="1.10.10.60:FF:000229">
    <property type="entry name" value="Homeobox-leucine zipper protein HDG1"/>
    <property type="match status" value="1"/>
</dbReference>
<comment type="similarity">
    <text evidence="2">Belongs to the HD-ZIP homeobox family. Class IV subfamily.</text>
</comment>
<evidence type="ECO:0000256" key="8">
    <source>
        <dbReference type="ARBA" id="ARBA00023242"/>
    </source>
</evidence>
<dbReference type="SUPFAM" id="SSF46689">
    <property type="entry name" value="Homeodomain-like"/>
    <property type="match status" value="1"/>
</dbReference>
<sequence>MASGGDRNNDLEQTNESAGRRKERMYRHTPQQIQELEATFAMHPHPDDKQRARLSRELGLDSRQIKFWFQNRRTLMKASYLPS</sequence>
<comment type="subcellular location">
    <subcellularLocation>
        <location evidence="1 9 10">Nucleus</location>
    </subcellularLocation>
</comment>
<reference evidence="13 14" key="1">
    <citation type="submission" date="2020-08" db="EMBL/GenBank/DDBJ databases">
        <title>Plant Genome Project.</title>
        <authorList>
            <person name="Zhang R.-G."/>
        </authorList>
    </citation>
    <scope>NUCLEOTIDE SEQUENCE [LARGE SCALE GENOMIC DNA]</scope>
    <source>
        <tissue evidence="13">Rhizome</tissue>
    </source>
</reference>
<dbReference type="InterPro" id="IPR042160">
    <property type="entry name" value="HD-Zip_IV"/>
</dbReference>
<evidence type="ECO:0000256" key="1">
    <source>
        <dbReference type="ARBA" id="ARBA00004123"/>
    </source>
</evidence>
<organism evidence="13 14">
    <name type="scientific">Zingiber officinale</name>
    <name type="common">Ginger</name>
    <name type="synonym">Amomum zingiber</name>
    <dbReference type="NCBI Taxonomy" id="94328"/>
    <lineage>
        <taxon>Eukaryota</taxon>
        <taxon>Viridiplantae</taxon>
        <taxon>Streptophyta</taxon>
        <taxon>Embryophyta</taxon>
        <taxon>Tracheophyta</taxon>
        <taxon>Spermatophyta</taxon>
        <taxon>Magnoliopsida</taxon>
        <taxon>Liliopsida</taxon>
        <taxon>Zingiberales</taxon>
        <taxon>Zingiberaceae</taxon>
        <taxon>Zingiber</taxon>
    </lineage>
</organism>
<evidence type="ECO:0000256" key="3">
    <source>
        <dbReference type="ARBA" id="ARBA00023015"/>
    </source>
</evidence>
<dbReference type="PROSITE" id="PS50071">
    <property type="entry name" value="HOMEOBOX_2"/>
    <property type="match status" value="1"/>
</dbReference>
<feature type="domain" description="Homeobox" evidence="12">
    <location>
        <begin position="19"/>
        <end position="79"/>
    </location>
</feature>
<dbReference type="GO" id="GO:0005634">
    <property type="term" value="C:nucleus"/>
    <property type="evidence" value="ECO:0007669"/>
    <property type="project" value="UniProtKB-SubCell"/>
</dbReference>
<gene>
    <name evidence="13" type="ORF">ZIOFF_010173</name>
</gene>
<dbReference type="Pfam" id="PF00046">
    <property type="entry name" value="Homeodomain"/>
    <property type="match status" value="1"/>
</dbReference>
<feature type="DNA-binding region" description="Homeobox" evidence="9">
    <location>
        <begin position="21"/>
        <end position="80"/>
    </location>
</feature>
<keyword evidence="3" id="KW-0805">Transcription regulation</keyword>
<evidence type="ECO:0000256" key="11">
    <source>
        <dbReference type="SAM" id="MobiDB-lite"/>
    </source>
</evidence>
<dbReference type="PANTHER" id="PTHR45654">
    <property type="entry name" value="HOMEOBOX-LEUCINE ZIPPER PROTEIN MERISTEM L1"/>
    <property type="match status" value="1"/>
</dbReference>
<keyword evidence="5 9" id="KW-0238">DNA-binding</keyword>
<evidence type="ECO:0000313" key="13">
    <source>
        <dbReference type="EMBL" id="KAG6528035.1"/>
    </source>
</evidence>
<keyword evidence="14" id="KW-1185">Reference proteome</keyword>
<evidence type="ECO:0000256" key="9">
    <source>
        <dbReference type="PROSITE-ProRule" id="PRU00108"/>
    </source>
</evidence>
<dbReference type="PANTHER" id="PTHR45654:SF1">
    <property type="entry name" value="HOMEOBOX-LEUCINE ZIPPER PROTEIN HDG11"/>
    <property type="match status" value="1"/>
</dbReference>
<dbReference type="GO" id="GO:0003677">
    <property type="term" value="F:DNA binding"/>
    <property type="evidence" value="ECO:0007669"/>
    <property type="project" value="UniProtKB-UniRule"/>
</dbReference>
<evidence type="ECO:0000259" key="12">
    <source>
        <dbReference type="PROSITE" id="PS50071"/>
    </source>
</evidence>
<name>A0A8J5LP72_ZINOF</name>
<dbReference type="InterPro" id="IPR000047">
    <property type="entry name" value="HTH_motif"/>
</dbReference>
<proteinExistence type="inferred from homology"/>
<evidence type="ECO:0000256" key="5">
    <source>
        <dbReference type="ARBA" id="ARBA00023125"/>
    </source>
</evidence>
<evidence type="ECO:0000313" key="14">
    <source>
        <dbReference type="Proteomes" id="UP000734854"/>
    </source>
</evidence>